<dbReference type="InterPro" id="IPR030383">
    <property type="entry name" value="G_VLIG_dom"/>
</dbReference>
<dbReference type="SUPFAM" id="SSF52540">
    <property type="entry name" value="P-loop containing nucleoside triphosphate hydrolases"/>
    <property type="match status" value="1"/>
</dbReference>
<feature type="domain" description="VLIG-type G" evidence="4">
    <location>
        <begin position="726"/>
        <end position="969"/>
    </location>
</feature>
<dbReference type="Proteomes" id="UP001152320">
    <property type="component" value="Chromosome 12"/>
</dbReference>
<evidence type="ECO:0000313" key="5">
    <source>
        <dbReference type="EMBL" id="KAJ8031536.1"/>
    </source>
</evidence>
<dbReference type="Pfam" id="PF25496">
    <property type="entry name" value="URGCP"/>
    <property type="match status" value="1"/>
</dbReference>
<dbReference type="CDD" id="cd01671">
    <property type="entry name" value="CARD"/>
    <property type="match status" value="1"/>
</dbReference>
<dbReference type="GO" id="GO:0005525">
    <property type="term" value="F:GTP binding"/>
    <property type="evidence" value="ECO:0007669"/>
    <property type="project" value="InterPro"/>
</dbReference>
<dbReference type="SUPFAM" id="SSF47986">
    <property type="entry name" value="DEATH domain"/>
    <property type="match status" value="1"/>
</dbReference>
<reference evidence="5" key="1">
    <citation type="submission" date="2021-10" db="EMBL/GenBank/DDBJ databases">
        <title>Tropical sea cucumber genome reveals ecological adaptation and Cuvierian tubules defense mechanism.</title>
        <authorList>
            <person name="Chen T."/>
        </authorList>
    </citation>
    <scope>NUCLEOTIDE SEQUENCE</scope>
    <source>
        <strain evidence="5">Nanhai2018</strain>
        <tissue evidence="5">Muscle</tissue>
    </source>
</reference>
<proteinExistence type="inferred from homology"/>
<dbReference type="PANTHER" id="PTHR14819">
    <property type="entry name" value="GTP-BINDING"/>
    <property type="match status" value="1"/>
</dbReference>
<dbReference type="PROSITE" id="PS51717">
    <property type="entry name" value="G_VLIG"/>
    <property type="match status" value="1"/>
</dbReference>
<dbReference type="Gene3D" id="1.10.533.10">
    <property type="entry name" value="Death Domain, Fas"/>
    <property type="match status" value="1"/>
</dbReference>
<evidence type="ECO:0000313" key="6">
    <source>
        <dbReference type="Proteomes" id="UP001152320"/>
    </source>
</evidence>
<evidence type="ECO:0000256" key="1">
    <source>
        <dbReference type="ARBA" id="ARBA00006828"/>
    </source>
</evidence>
<dbReference type="EMBL" id="JAIZAY010000012">
    <property type="protein sequence ID" value="KAJ8031536.1"/>
    <property type="molecule type" value="Genomic_DNA"/>
</dbReference>
<dbReference type="Pfam" id="PF25974">
    <property type="entry name" value="URGCP_9th"/>
    <property type="match status" value="1"/>
</dbReference>
<evidence type="ECO:0000256" key="2">
    <source>
        <dbReference type="SAM" id="MobiDB-lite"/>
    </source>
</evidence>
<feature type="region of interest" description="Disordered" evidence="2">
    <location>
        <begin position="100"/>
        <end position="124"/>
    </location>
</feature>
<dbReference type="InterPro" id="IPR057365">
    <property type="entry name" value="URGCP"/>
</dbReference>
<dbReference type="InterPro" id="IPR052986">
    <property type="entry name" value="VLIG_GTPase"/>
</dbReference>
<dbReference type="InterPro" id="IPR011029">
    <property type="entry name" value="DEATH-like_dom_sf"/>
</dbReference>
<keyword evidence="6" id="KW-1185">Reference proteome</keyword>
<comment type="caution">
    <text evidence="5">The sequence shown here is derived from an EMBL/GenBank/DDBJ whole genome shotgun (WGS) entry which is preliminary data.</text>
</comment>
<dbReference type="InterPro" id="IPR001315">
    <property type="entry name" value="CARD"/>
</dbReference>
<protein>
    <submittedName>
        <fullName evidence="5">Interferon-induced very large GTPase 1</fullName>
    </submittedName>
</protein>
<dbReference type="PROSITE" id="PS50209">
    <property type="entry name" value="CARD"/>
    <property type="match status" value="1"/>
</dbReference>
<dbReference type="SMART" id="SM00114">
    <property type="entry name" value="CARD"/>
    <property type="match status" value="1"/>
</dbReference>
<name>A0A9Q1BS06_HOLLE</name>
<evidence type="ECO:0000259" key="4">
    <source>
        <dbReference type="PROSITE" id="PS51717"/>
    </source>
</evidence>
<dbReference type="InterPro" id="IPR027417">
    <property type="entry name" value="P-loop_NTPase"/>
</dbReference>
<dbReference type="Gene3D" id="3.40.50.300">
    <property type="entry name" value="P-loop containing nucleotide triphosphate hydrolases"/>
    <property type="match status" value="1"/>
</dbReference>
<comment type="similarity">
    <text evidence="1">Belongs to the TRAFAC class dynamin-like GTPase superfamily. Very large inducible GTPase (VLIG) family.</text>
</comment>
<dbReference type="Pfam" id="PF00619">
    <property type="entry name" value="CARD"/>
    <property type="match status" value="1"/>
</dbReference>
<sequence length="1751" mass="202671">MDDKHKKSLTRTLTEFQNNLNIEDVMPFLMEKEIMTESDYQKLQSLKTRAGKVVEFIGVLKTKGEKAYPTFIDALLRYETVYQHLVDKLKANEESWEASTHVMDRDEKNYPSDSDSDSDKETAATRKVEESFDVFLKRIGINAIDTLSLEDFLEIRDPSSQASMTLPYIFWQKLTSLDYRACLCDPSSHETFSMRDFIYAVLLYSDNFLRQDIIRKMSSCQIAVPVILPGVEGKNSQFILWALRGIVKKWSSIDNCSLDQHIAFIPIFTVSFLRIGDIRMSKSAFLNTLLTRCQGNDPHFPFLSRDYDSSMPLYAQGRVEAMWYLPNNKNRKQIFKDVMAFYNLRGDCKKHLHETYFACRAANLTIAFVGKNSRASNKSFFDELTKMAKRIIFVCVREQDDMSLNREASRPKKKGNWYFVRVLQLDVLGNYISKDISEVYNQCSQSDLRSLMQNTSLCKDFGIDVDQANKTYKKAEDFVSEVFKLEDGENVILFKKRIFPLQKLWLEWVSIDKEPLTPDSEKEKSFEFLIEDVTRRKLDVRKNQREKGLSQNMVRFKQILSEIYDKREILAYFMALLQETLQRNVDSEIGIHIRRLMEIDEKLSSLDVHTYKNESRQIMSPDLPVRDRKADEKRKELKQLRYEESLLCLQKNLGFEHFLRELGQEYISVTESGENTVSGIHFFLPDIAANLLKHGFALEIMDGESGRVPIKWVTKVLDELIISLNDAPVFVLGVIGVQSSGKSTLLNSMFGVQFPVRAGRCTSGLFLRVLKIDDTFSKKLKFRYLFLIDSEGLRSIDRTRKEEHLFDNQLVTFALCIADVTILNIQGENVGPEMRGLLQIAAHAHMRMKKVNLKSQCRIAQQRVTDVTAVARNKTNMNQIIAELDEATLIAAKEEGMLDVYSCFSDIFDLHFDDNTQYIPCLWNNPMSPPNFLYGETITNLRDMILKDVSKGHLQPQFMKLSHFTERIENVWEAVKKETFLFNFQDSMKAIAYNQLCLHYNRLHAKMRLDMINFRHESQRKIEETEEDVTTVYDEIKAASDAMLKEHEETILADVNRYINANPRALQLYHKTFVLNIQVTIKDAKNYILSVVQNDVEAKKRTDDIHTFINKWKTKLREDAKMEAAHLKNGSTTTQPNKLTEIFSAKWDKWVKSASKEFQMQKTTPISIRTKCEEILIRITSDMAVNSEIRSLLESEGGIEKHCESIDCENYLPSKLSPGIVKEWLAGQSPSICRQMISKNEEQGAVLQSYIDQIVEDTLEETIKQCSRKRFDANIVQFSLQNALDRLSAEPEFLNLQDEDMMSLENTWKPPYLLIAKTMLHICGKVYKIVQENQLLYEEVYSCEKLFEEEKENLCRDFIAFCNSNYQDERAVAHICTDITNTLARFILEHLKTWVKNSMLTMPIFSDNFTSIKCLLEEMGKQDKPENYISFIENPVNYLKDWIQTNCVRYCAEGDTKSRLQSEAGRKLDKFITDASLVIAKMETDTDNNDSGYQQKFFGVWIDKLIHDLAATTGIRFSQFAHLKAFHVSNVRNFKTSLSEFVKTQLKPDVISKLSLPNKDATEQVKSFLSSFLQNPEIDLAVLLIGCPVQCPMCGALCDQPPILRHKHSTSIHYPIGVTGKTFRRTSRLAIDFCDFLPMSPHYIYRIQGDDKSHHVKDIKKDYPYWSMRSTPHQPQADYWRWVFARHNKSFAKHYKSKPAKIPAGWCGISKEKALQSLTTSSIMLRERGERVTIQHSFRMNDTMEFSSPQP</sequence>
<dbReference type="InterPro" id="IPR058641">
    <property type="entry name" value="GVIN1_dom"/>
</dbReference>
<dbReference type="GO" id="GO:0042981">
    <property type="term" value="P:regulation of apoptotic process"/>
    <property type="evidence" value="ECO:0007669"/>
    <property type="project" value="InterPro"/>
</dbReference>
<dbReference type="PANTHER" id="PTHR14819:SF25">
    <property type="entry name" value="CHROMOSOME UNDETERMINED SCAFFOLD_52, WHOLE GENOME SHOTGUN SEQUENCE"/>
    <property type="match status" value="1"/>
</dbReference>
<evidence type="ECO:0000259" key="3">
    <source>
        <dbReference type="PROSITE" id="PS50209"/>
    </source>
</evidence>
<gene>
    <name evidence="5" type="ORF">HOLleu_24755</name>
</gene>
<organism evidence="5 6">
    <name type="scientific">Holothuria leucospilota</name>
    <name type="common">Black long sea cucumber</name>
    <name type="synonym">Mertensiothuria leucospilota</name>
    <dbReference type="NCBI Taxonomy" id="206669"/>
    <lineage>
        <taxon>Eukaryota</taxon>
        <taxon>Metazoa</taxon>
        <taxon>Echinodermata</taxon>
        <taxon>Eleutherozoa</taxon>
        <taxon>Echinozoa</taxon>
        <taxon>Holothuroidea</taxon>
        <taxon>Aspidochirotacea</taxon>
        <taxon>Aspidochirotida</taxon>
        <taxon>Holothuriidae</taxon>
        <taxon>Holothuria</taxon>
    </lineage>
</organism>
<dbReference type="OrthoDB" id="1597724at2759"/>
<accession>A0A9Q1BS06</accession>
<feature type="domain" description="CARD" evidence="3">
    <location>
        <begin position="1"/>
        <end position="75"/>
    </location>
</feature>
<dbReference type="Pfam" id="PF25683">
    <property type="entry name" value="URGCP_GTPase"/>
    <property type="match status" value="1"/>
</dbReference>